<comment type="function">
    <text evidence="9">Catalyzes the transfer of an acetyl group from acetyl-CoA to the 6'-amino group of aminoglycoside molecules conferring resistance to antibiotics containing the purpurosamine ring.</text>
</comment>
<proteinExistence type="predicted"/>
<evidence type="ECO:0000256" key="9">
    <source>
        <dbReference type="PIRNR" id="PIRNR000452"/>
    </source>
</evidence>
<dbReference type="NCBIfam" id="NF043067">
    <property type="entry name" value="AAC_6p_group_E"/>
    <property type="match status" value="1"/>
</dbReference>
<dbReference type="GO" id="GO:0047663">
    <property type="term" value="F:aminoglycoside 6'-N-acetyltransferase activity"/>
    <property type="evidence" value="ECO:0007669"/>
    <property type="project" value="UniProtKB-EC"/>
</dbReference>
<evidence type="ECO:0000256" key="7">
    <source>
        <dbReference type="ARBA" id="ARBA00029660"/>
    </source>
</evidence>
<dbReference type="PROSITE" id="PS51186">
    <property type="entry name" value="GNAT"/>
    <property type="match status" value="1"/>
</dbReference>
<evidence type="ECO:0000256" key="8">
    <source>
        <dbReference type="ARBA" id="ARBA00048923"/>
    </source>
</evidence>
<accession>A0ABV7H8V5</accession>
<sequence>MSSIRVEVLTARGDPQPWLAMRARLWPDCPAQDHLREAEDMLHDPARTGVAIAFLDGAPVGFIELTLRTDYVTGCDHSPVAFIEGLWTEPDARRQGVARALVAHAVQWARLRKVRELASDTQLDNLLSQATHQALGFTETERVVAYKITL</sequence>
<evidence type="ECO:0000313" key="12">
    <source>
        <dbReference type="Proteomes" id="UP001595556"/>
    </source>
</evidence>
<dbReference type="InterPro" id="IPR000182">
    <property type="entry name" value="GNAT_dom"/>
</dbReference>
<dbReference type="SUPFAM" id="SSF55729">
    <property type="entry name" value="Acyl-CoA N-acyltransferases (Nat)"/>
    <property type="match status" value="1"/>
</dbReference>
<dbReference type="Pfam" id="PF00583">
    <property type="entry name" value="Acetyltransf_1"/>
    <property type="match status" value="1"/>
</dbReference>
<evidence type="ECO:0000313" key="11">
    <source>
        <dbReference type="EMBL" id="MFC3148943.1"/>
    </source>
</evidence>
<comment type="subunit">
    <text evidence="1 9">Homodimer.</text>
</comment>
<name>A0ABV7H8V5_9BURK</name>
<dbReference type="Gene3D" id="3.40.630.30">
    <property type="match status" value="1"/>
</dbReference>
<protein>
    <recommendedName>
        <fullName evidence="3 9">Aminoglycoside N(6')-acetyltransferase type 1</fullName>
        <ecNumber evidence="2 9">2.3.1.82</ecNumber>
    </recommendedName>
    <alternativeName>
        <fullName evidence="7 9">Aminoglycoside resistance protein</fullName>
    </alternativeName>
</protein>
<keyword evidence="5 9" id="KW-0046">Antibiotic resistance</keyword>
<dbReference type="RefSeq" id="WP_377305330.1">
    <property type="nucleotide sequence ID" value="NZ_CP180191.1"/>
</dbReference>
<dbReference type="EMBL" id="JBHRTI010000010">
    <property type="protein sequence ID" value="MFC3148943.1"/>
    <property type="molecule type" value="Genomic_DNA"/>
</dbReference>
<evidence type="ECO:0000259" key="10">
    <source>
        <dbReference type="PROSITE" id="PS51186"/>
    </source>
</evidence>
<evidence type="ECO:0000256" key="2">
    <source>
        <dbReference type="ARBA" id="ARBA00012888"/>
    </source>
</evidence>
<dbReference type="PANTHER" id="PTHR43877">
    <property type="entry name" value="AMINOALKYLPHOSPHONATE N-ACETYLTRANSFERASE-RELATED-RELATED"/>
    <property type="match status" value="1"/>
</dbReference>
<dbReference type="CDD" id="cd04301">
    <property type="entry name" value="NAT_SF"/>
    <property type="match status" value="1"/>
</dbReference>
<organism evidence="11 12">
    <name type="scientific">Piscinibacterium candidicorallinum</name>
    <dbReference type="NCBI Taxonomy" id="1793872"/>
    <lineage>
        <taxon>Bacteria</taxon>
        <taxon>Pseudomonadati</taxon>
        <taxon>Pseudomonadota</taxon>
        <taxon>Betaproteobacteria</taxon>
        <taxon>Burkholderiales</taxon>
        <taxon>Piscinibacterium</taxon>
    </lineage>
</organism>
<dbReference type="EC" id="2.3.1.82" evidence="2 9"/>
<reference evidence="12" key="1">
    <citation type="journal article" date="2019" name="Int. J. Syst. Evol. Microbiol.">
        <title>The Global Catalogue of Microorganisms (GCM) 10K type strain sequencing project: providing services to taxonomists for standard genome sequencing and annotation.</title>
        <authorList>
            <consortium name="The Broad Institute Genomics Platform"/>
            <consortium name="The Broad Institute Genome Sequencing Center for Infectious Disease"/>
            <person name="Wu L."/>
            <person name="Ma J."/>
        </authorList>
    </citation>
    <scope>NUCLEOTIDE SEQUENCE [LARGE SCALE GENOMIC DNA]</scope>
    <source>
        <strain evidence="12">KCTC 52168</strain>
    </source>
</reference>
<feature type="domain" description="N-acetyltransferase" evidence="10">
    <location>
        <begin position="4"/>
        <end position="150"/>
    </location>
</feature>
<evidence type="ECO:0000256" key="6">
    <source>
        <dbReference type="ARBA" id="ARBA00023315"/>
    </source>
</evidence>
<keyword evidence="12" id="KW-1185">Reference proteome</keyword>
<dbReference type="InterPro" id="IPR024170">
    <property type="entry name" value="Aminoglycoside_N6-AcTrfrase"/>
</dbReference>
<comment type="catalytic activity">
    <reaction evidence="8 9">
        <text>kanamycin B + acetyl-CoA = N(6')-acetylkanamycin B + CoA + H(+)</text>
        <dbReference type="Rhea" id="RHEA:16449"/>
        <dbReference type="ChEBI" id="CHEBI:15378"/>
        <dbReference type="ChEBI" id="CHEBI:57287"/>
        <dbReference type="ChEBI" id="CHEBI:57288"/>
        <dbReference type="ChEBI" id="CHEBI:58390"/>
        <dbReference type="ChEBI" id="CHEBI:58549"/>
        <dbReference type="EC" id="2.3.1.82"/>
    </reaction>
</comment>
<evidence type="ECO:0000256" key="5">
    <source>
        <dbReference type="ARBA" id="ARBA00023251"/>
    </source>
</evidence>
<comment type="caution">
    <text evidence="11">The sequence shown here is derived from an EMBL/GenBank/DDBJ whole genome shotgun (WGS) entry which is preliminary data.</text>
</comment>
<evidence type="ECO:0000256" key="4">
    <source>
        <dbReference type="ARBA" id="ARBA00022679"/>
    </source>
</evidence>
<evidence type="ECO:0000256" key="1">
    <source>
        <dbReference type="ARBA" id="ARBA00011738"/>
    </source>
</evidence>
<dbReference type="PIRSF" id="PIRSF000452">
    <property type="entry name" value="6-N-acetyltransf"/>
    <property type="match status" value="1"/>
</dbReference>
<dbReference type="InterPro" id="IPR050832">
    <property type="entry name" value="Bact_Acetyltransf"/>
</dbReference>
<keyword evidence="6 9" id="KW-0012">Acyltransferase</keyword>
<evidence type="ECO:0000256" key="3">
    <source>
        <dbReference type="ARBA" id="ARBA00017677"/>
    </source>
</evidence>
<dbReference type="InterPro" id="IPR016181">
    <property type="entry name" value="Acyl_CoA_acyltransferase"/>
</dbReference>
<gene>
    <name evidence="11" type="primary">aac(6')</name>
    <name evidence="11" type="ORF">ACFOEN_15050</name>
</gene>
<keyword evidence="4 9" id="KW-0808">Transferase</keyword>
<dbReference type="Proteomes" id="UP001595556">
    <property type="component" value="Unassembled WGS sequence"/>
</dbReference>